<protein>
    <recommendedName>
        <fullName evidence="2">B box-type domain-containing protein</fullName>
    </recommendedName>
</protein>
<keyword evidence="1" id="KW-0862">Zinc</keyword>
<dbReference type="PROSITE" id="PS50119">
    <property type="entry name" value="ZF_BBOX"/>
    <property type="match status" value="2"/>
</dbReference>
<sequence length="546" mass="61333">MSQRKNTSPIAEYWCTVCEKHNKRMEAVKYCHDCVTFFCFTCEKHVHNMLAISSRHKMVERKDMPSMARTASIPITRCERHTAELLNMFCADHDEICCFLCKLDRHSDCNDIQHLPIVAKGIKLSPEYRDTMAAIQEAAGSADQVIRECQQLEAHVVKDAKSIAEIIDECCETLIGLINDLKNEAKTELAKRKDSVMESISAQITDYSKHKASLDATIAAIKTFEEAFNECQLFTDLKQGQKVAAAVQKIVSERETIAKYQTLEFTLSDEIQRLLRNCPSLGKFGLHIKDHDDKHVCNVTDICQLTNGEFLLTDTSNKKVKHLDAKYQIRNSIQFASKPLAACEVDASQAAILLQEGRQSKVQFIDTKSSLACLKSFPIGLNYTCSGLTFTAGELYVTCTDHRLRVFSLDGKLQWTLQNDGHGRPMFKEPRNILHNAEHQVIHVCDDHIGVVTLDLEGFVVNTAKLQKSLKCPRGLSTDLQGGVFVCSLETDAVLRLGPENGSQARVLLRHIDGIQKPCAVCYDKNRKKLLVVNQKSDTINVFSVH</sequence>
<dbReference type="InterPro" id="IPR000315">
    <property type="entry name" value="Znf_B-box"/>
</dbReference>
<dbReference type="CDD" id="cd19757">
    <property type="entry name" value="Bbox1"/>
    <property type="match status" value="1"/>
</dbReference>
<reference evidence="3" key="1">
    <citation type="journal article" date="2019" name="bioRxiv">
        <title>The Genome of the Zebra Mussel, Dreissena polymorpha: A Resource for Invasive Species Research.</title>
        <authorList>
            <person name="McCartney M.A."/>
            <person name="Auch B."/>
            <person name="Kono T."/>
            <person name="Mallez S."/>
            <person name="Zhang Y."/>
            <person name="Obille A."/>
            <person name="Becker A."/>
            <person name="Abrahante J.E."/>
            <person name="Garbe J."/>
            <person name="Badalamenti J.P."/>
            <person name="Herman A."/>
            <person name="Mangelson H."/>
            <person name="Liachko I."/>
            <person name="Sullivan S."/>
            <person name="Sone E.D."/>
            <person name="Koren S."/>
            <person name="Silverstein K.A.T."/>
            <person name="Beckman K.B."/>
            <person name="Gohl D.M."/>
        </authorList>
    </citation>
    <scope>NUCLEOTIDE SEQUENCE</scope>
    <source>
        <strain evidence="3">Duluth1</strain>
        <tissue evidence="3">Whole animal</tissue>
    </source>
</reference>
<gene>
    <name evidence="3" type="ORF">DPMN_179489</name>
</gene>
<dbReference type="CDD" id="cd19756">
    <property type="entry name" value="Bbox2"/>
    <property type="match status" value="1"/>
</dbReference>
<dbReference type="OrthoDB" id="6086606at2759"/>
<evidence type="ECO:0000313" key="4">
    <source>
        <dbReference type="Proteomes" id="UP000828390"/>
    </source>
</evidence>
<accession>A0A9D4EE33</accession>
<organism evidence="3 4">
    <name type="scientific">Dreissena polymorpha</name>
    <name type="common">Zebra mussel</name>
    <name type="synonym">Mytilus polymorpha</name>
    <dbReference type="NCBI Taxonomy" id="45954"/>
    <lineage>
        <taxon>Eukaryota</taxon>
        <taxon>Metazoa</taxon>
        <taxon>Spiralia</taxon>
        <taxon>Lophotrochozoa</taxon>
        <taxon>Mollusca</taxon>
        <taxon>Bivalvia</taxon>
        <taxon>Autobranchia</taxon>
        <taxon>Heteroconchia</taxon>
        <taxon>Euheterodonta</taxon>
        <taxon>Imparidentia</taxon>
        <taxon>Neoheterodontei</taxon>
        <taxon>Myida</taxon>
        <taxon>Dreissenoidea</taxon>
        <taxon>Dreissenidae</taxon>
        <taxon>Dreissena</taxon>
    </lineage>
</organism>
<proteinExistence type="predicted"/>
<feature type="domain" description="B box-type" evidence="2">
    <location>
        <begin position="73"/>
        <end position="117"/>
    </location>
</feature>
<dbReference type="Proteomes" id="UP000828390">
    <property type="component" value="Unassembled WGS sequence"/>
</dbReference>
<reference evidence="3" key="2">
    <citation type="submission" date="2020-11" db="EMBL/GenBank/DDBJ databases">
        <authorList>
            <person name="McCartney M.A."/>
            <person name="Auch B."/>
            <person name="Kono T."/>
            <person name="Mallez S."/>
            <person name="Becker A."/>
            <person name="Gohl D.M."/>
            <person name="Silverstein K.A.T."/>
            <person name="Koren S."/>
            <person name="Bechman K.B."/>
            <person name="Herman A."/>
            <person name="Abrahante J.E."/>
            <person name="Garbe J."/>
        </authorList>
    </citation>
    <scope>NUCLEOTIDE SEQUENCE</scope>
    <source>
        <strain evidence="3">Duluth1</strain>
        <tissue evidence="3">Whole animal</tissue>
    </source>
</reference>
<dbReference type="SUPFAM" id="SSF57845">
    <property type="entry name" value="B-box zinc-binding domain"/>
    <property type="match status" value="1"/>
</dbReference>
<keyword evidence="4" id="KW-1185">Reference proteome</keyword>
<evidence type="ECO:0000256" key="1">
    <source>
        <dbReference type="PROSITE-ProRule" id="PRU00024"/>
    </source>
</evidence>
<dbReference type="AlphaFoldDB" id="A0A9D4EE33"/>
<dbReference type="PANTHER" id="PTHR25462:SF296">
    <property type="entry name" value="MEIOTIC P26, ISOFORM F"/>
    <property type="match status" value="1"/>
</dbReference>
<name>A0A9D4EE33_DREPO</name>
<evidence type="ECO:0000259" key="2">
    <source>
        <dbReference type="PROSITE" id="PS50119"/>
    </source>
</evidence>
<dbReference type="InterPro" id="IPR011042">
    <property type="entry name" value="6-blade_b-propeller_TolB-like"/>
</dbReference>
<keyword evidence="1" id="KW-0863">Zinc-finger</keyword>
<keyword evidence="1" id="KW-0479">Metal-binding</keyword>
<comment type="caution">
    <text evidence="3">The sequence shown here is derived from an EMBL/GenBank/DDBJ whole genome shotgun (WGS) entry which is preliminary data.</text>
</comment>
<dbReference type="InterPro" id="IPR047153">
    <property type="entry name" value="TRIM45/56/19-like"/>
</dbReference>
<dbReference type="SUPFAM" id="SSF101898">
    <property type="entry name" value="NHL repeat"/>
    <property type="match status" value="1"/>
</dbReference>
<dbReference type="PANTHER" id="PTHR25462">
    <property type="entry name" value="BONUS, ISOFORM C-RELATED"/>
    <property type="match status" value="1"/>
</dbReference>
<dbReference type="GO" id="GO:0008270">
    <property type="term" value="F:zinc ion binding"/>
    <property type="evidence" value="ECO:0007669"/>
    <property type="project" value="UniProtKB-KW"/>
</dbReference>
<evidence type="ECO:0000313" key="3">
    <source>
        <dbReference type="EMBL" id="KAH3778036.1"/>
    </source>
</evidence>
<dbReference type="EMBL" id="JAIWYP010000009">
    <property type="protein sequence ID" value="KAH3778036.1"/>
    <property type="molecule type" value="Genomic_DNA"/>
</dbReference>
<dbReference type="Gene3D" id="2.120.10.30">
    <property type="entry name" value="TolB, C-terminal domain"/>
    <property type="match status" value="1"/>
</dbReference>
<dbReference type="Gene3D" id="3.30.160.60">
    <property type="entry name" value="Classic Zinc Finger"/>
    <property type="match status" value="1"/>
</dbReference>
<feature type="domain" description="B box-type" evidence="2">
    <location>
        <begin position="17"/>
        <end position="61"/>
    </location>
</feature>